<dbReference type="Proteomes" id="UP000824230">
    <property type="component" value="Unassembled WGS sequence"/>
</dbReference>
<reference evidence="3" key="1">
    <citation type="journal article" date="2021" name="PeerJ">
        <title>Extensive microbial diversity within the chicken gut microbiome revealed by metagenomics and culture.</title>
        <authorList>
            <person name="Gilroy R."/>
            <person name="Ravi A."/>
            <person name="Getino M."/>
            <person name="Pursley I."/>
            <person name="Horton D.L."/>
            <person name="Alikhan N.F."/>
            <person name="Baker D."/>
            <person name="Gharbi K."/>
            <person name="Hall N."/>
            <person name="Watson M."/>
            <person name="Adriaenssens E.M."/>
            <person name="Foster-Nyarko E."/>
            <person name="Jarju S."/>
            <person name="Secka A."/>
            <person name="Antonio M."/>
            <person name="Oren A."/>
            <person name="Chaudhuri R.R."/>
            <person name="La Ragione R."/>
            <person name="Hildebrand F."/>
            <person name="Pallen M.J."/>
        </authorList>
    </citation>
    <scope>NUCLEOTIDE SEQUENCE</scope>
    <source>
        <strain evidence="3">ChiHjej12B11-1927</strain>
    </source>
</reference>
<evidence type="ECO:0000256" key="2">
    <source>
        <dbReference type="SAM" id="Phobius"/>
    </source>
</evidence>
<protein>
    <submittedName>
        <fullName evidence="3">DUF4190 domain-containing protein</fullName>
    </submittedName>
</protein>
<proteinExistence type="predicted"/>
<dbReference type="AlphaFoldDB" id="A0A9D1VL36"/>
<keyword evidence="2" id="KW-0812">Transmembrane</keyword>
<name>A0A9D1VL36_9FIRM</name>
<dbReference type="EMBL" id="DXFG01000081">
    <property type="protein sequence ID" value="HIX37073.1"/>
    <property type="molecule type" value="Genomic_DNA"/>
</dbReference>
<feature type="region of interest" description="Disordered" evidence="1">
    <location>
        <begin position="1"/>
        <end position="24"/>
    </location>
</feature>
<organism evidence="3 4">
    <name type="scientific">Candidatus Blautia pullistercoris</name>
    <dbReference type="NCBI Taxonomy" id="2838499"/>
    <lineage>
        <taxon>Bacteria</taxon>
        <taxon>Bacillati</taxon>
        <taxon>Bacillota</taxon>
        <taxon>Clostridia</taxon>
        <taxon>Lachnospirales</taxon>
        <taxon>Lachnospiraceae</taxon>
        <taxon>Blautia</taxon>
    </lineage>
</organism>
<evidence type="ECO:0000313" key="4">
    <source>
        <dbReference type="Proteomes" id="UP000824230"/>
    </source>
</evidence>
<sequence>MDNQTEGNYYQPYRPEDPAPAPPPRYYDGNQNFATLSLVMGILALVSLCCFPFISIPFAGLGILFSCLSKGRFSRPGPAKAGLAISSALLAILTALILVLCALAVSSPLGRSFLQDYMDLLTSDNITQQDLYNFIEKYTSEFSGSGSDSYSQPDTPYYDNGGDAYEDFFNDYYDYFNGGDGYPGYSYPDGGDYPEYQQPPAGTGDNYI</sequence>
<feature type="transmembrane region" description="Helical" evidence="2">
    <location>
        <begin position="36"/>
        <end position="69"/>
    </location>
</feature>
<keyword evidence="2" id="KW-1133">Transmembrane helix</keyword>
<reference evidence="3" key="2">
    <citation type="submission" date="2021-04" db="EMBL/GenBank/DDBJ databases">
        <authorList>
            <person name="Gilroy R."/>
        </authorList>
    </citation>
    <scope>NUCLEOTIDE SEQUENCE</scope>
    <source>
        <strain evidence="3">ChiHjej12B11-1927</strain>
    </source>
</reference>
<feature type="transmembrane region" description="Helical" evidence="2">
    <location>
        <begin position="81"/>
        <end position="105"/>
    </location>
</feature>
<accession>A0A9D1VL36</accession>
<evidence type="ECO:0000256" key="1">
    <source>
        <dbReference type="SAM" id="MobiDB-lite"/>
    </source>
</evidence>
<keyword evidence="2" id="KW-0472">Membrane</keyword>
<comment type="caution">
    <text evidence="3">The sequence shown here is derived from an EMBL/GenBank/DDBJ whole genome shotgun (WGS) entry which is preliminary data.</text>
</comment>
<gene>
    <name evidence="3" type="ORF">H9738_04280</name>
</gene>
<feature type="region of interest" description="Disordered" evidence="1">
    <location>
        <begin position="187"/>
        <end position="208"/>
    </location>
</feature>
<evidence type="ECO:0000313" key="3">
    <source>
        <dbReference type="EMBL" id="HIX37073.1"/>
    </source>
</evidence>